<evidence type="ECO:0000256" key="1">
    <source>
        <dbReference type="SAM" id="Phobius"/>
    </source>
</evidence>
<keyword evidence="1" id="KW-0812">Transmembrane</keyword>
<name>A0A366I9J6_9GAMM</name>
<keyword evidence="1" id="KW-1133">Transmembrane helix</keyword>
<sequence length="62" mass="7417">MPEIFYKKFYITAHFWYLISLFLIFFVVNMAIRIVGNIFRHTSFRRRVLAVAAKQSFVLLTA</sequence>
<proteinExistence type="predicted"/>
<evidence type="ECO:0000313" key="2">
    <source>
        <dbReference type="EMBL" id="RBP64790.1"/>
    </source>
</evidence>
<gene>
    <name evidence="2" type="ORF">DES54_10613</name>
</gene>
<protein>
    <submittedName>
        <fullName evidence="2">Uncharacterized protein</fullName>
    </submittedName>
</protein>
<comment type="caution">
    <text evidence="2">The sequence shown here is derived from an EMBL/GenBank/DDBJ whole genome shotgun (WGS) entry which is preliminary data.</text>
</comment>
<evidence type="ECO:0000313" key="3">
    <source>
        <dbReference type="Proteomes" id="UP000253046"/>
    </source>
</evidence>
<dbReference type="EMBL" id="QNRY01000006">
    <property type="protein sequence ID" value="RBP64790.1"/>
    <property type="molecule type" value="Genomic_DNA"/>
</dbReference>
<accession>A0A366I9J6</accession>
<dbReference type="AlphaFoldDB" id="A0A366I9J6"/>
<keyword evidence="1" id="KW-0472">Membrane</keyword>
<feature type="transmembrane region" description="Helical" evidence="1">
    <location>
        <begin position="15"/>
        <end position="36"/>
    </location>
</feature>
<keyword evidence="3" id="KW-1185">Reference proteome</keyword>
<dbReference type="Proteomes" id="UP000253046">
    <property type="component" value="Unassembled WGS sequence"/>
</dbReference>
<reference evidence="2 3" key="1">
    <citation type="submission" date="2018-06" db="EMBL/GenBank/DDBJ databases">
        <title>Genomic Encyclopedia of Type Strains, Phase IV (KMG-IV): sequencing the most valuable type-strain genomes for metagenomic binning, comparative biology and taxonomic classification.</title>
        <authorList>
            <person name="Goeker M."/>
        </authorList>
    </citation>
    <scope>NUCLEOTIDE SEQUENCE [LARGE SCALE GENOMIC DNA]</scope>
    <source>
        <strain evidence="2 3">DSM 30166</strain>
    </source>
</reference>
<organism evidence="2 3">
    <name type="scientific">Brenneria salicis ATCC 15712 = DSM 30166</name>
    <dbReference type="NCBI Taxonomy" id="714314"/>
    <lineage>
        <taxon>Bacteria</taxon>
        <taxon>Pseudomonadati</taxon>
        <taxon>Pseudomonadota</taxon>
        <taxon>Gammaproteobacteria</taxon>
        <taxon>Enterobacterales</taxon>
        <taxon>Pectobacteriaceae</taxon>
        <taxon>Brenneria</taxon>
    </lineage>
</organism>